<dbReference type="Proteomes" id="UP000823486">
    <property type="component" value="Unassembled WGS sequence"/>
</dbReference>
<dbReference type="RefSeq" id="WP_239558853.1">
    <property type="nucleotide sequence ID" value="NZ_JAFBFI010000018.1"/>
</dbReference>
<evidence type="ECO:0000256" key="3">
    <source>
        <dbReference type="SAM" id="SignalP"/>
    </source>
</evidence>
<feature type="chain" id="PRO_5046620913" evidence="3">
    <location>
        <begin position="27"/>
        <end position="420"/>
    </location>
</feature>
<protein>
    <submittedName>
        <fullName evidence="6">Peptidoglycan hydrolase CwlO-like protein</fullName>
    </submittedName>
</protein>
<sequence>MKKIVALITAAILGLGTLLTVPSVQAAKLTDMQTKKNKINLQRSHVQSGIHAAENKIIKLQSQQRNLIKEIEALNSRMKETTKKIEEKSAAIEKTRIQVKKLNEEILVIKERINKREELLKERARAMQQNGGNVEYLEVLLGSQNFGDFIERISAVSTIMQADRDIIHQQEKDKASLEESEEVLEKELSGLQTMLNDLTNLQAEQTRHKASKKVLMHKLIQQEQETHSHKMNLKEEEELLSAQAAAIQQAINLEKQRLADLETARKRAADQANQFAQPGFALRPSISSGTFTSPANGILSSNFGQRGGENHMGIDIANSGSNIAIVAAADGVVSKSYFSSSYGNVIFITHSINGKIFTTVYAHLKARSAGSGQVVAKGQQIGIMGNTGESRGQHLHFELHNGPWNQNKTHAVNPLGIVPI</sequence>
<name>A0ABS2QNQ2_9BACI</name>
<proteinExistence type="predicted"/>
<feature type="coiled-coil region" evidence="2">
    <location>
        <begin position="167"/>
        <end position="201"/>
    </location>
</feature>
<dbReference type="Pfam" id="PF24568">
    <property type="entry name" value="CC_PcsB"/>
    <property type="match status" value="1"/>
</dbReference>
<accession>A0ABS2QNQ2</accession>
<dbReference type="InterPro" id="IPR050570">
    <property type="entry name" value="Cell_wall_metabolism_enzyme"/>
</dbReference>
<evidence type="ECO:0000313" key="6">
    <source>
        <dbReference type="EMBL" id="MBM7694118.1"/>
    </source>
</evidence>
<gene>
    <name evidence="6" type="ORF">JOC77_003562</name>
</gene>
<dbReference type="InterPro" id="IPR011055">
    <property type="entry name" value="Dup_hybrid_motif"/>
</dbReference>
<dbReference type="CDD" id="cd12797">
    <property type="entry name" value="M23_peptidase"/>
    <property type="match status" value="1"/>
</dbReference>
<dbReference type="InterPro" id="IPR016047">
    <property type="entry name" value="M23ase_b-sheet_dom"/>
</dbReference>
<keyword evidence="1 3" id="KW-0732">Signal</keyword>
<feature type="domain" description="Peptidoglycan hydrolase PcsB coiled-coil" evidence="5">
    <location>
        <begin position="108"/>
        <end position="179"/>
    </location>
</feature>
<dbReference type="EMBL" id="JAFBFI010000018">
    <property type="protein sequence ID" value="MBM7694118.1"/>
    <property type="molecule type" value="Genomic_DNA"/>
</dbReference>
<feature type="coiled-coil region" evidence="2">
    <location>
        <begin position="50"/>
        <end position="130"/>
    </location>
</feature>
<evidence type="ECO:0000256" key="1">
    <source>
        <dbReference type="ARBA" id="ARBA00022729"/>
    </source>
</evidence>
<evidence type="ECO:0000259" key="4">
    <source>
        <dbReference type="Pfam" id="PF01551"/>
    </source>
</evidence>
<evidence type="ECO:0000313" key="7">
    <source>
        <dbReference type="Proteomes" id="UP000823486"/>
    </source>
</evidence>
<organism evidence="6 7">
    <name type="scientific">Peribacillus deserti</name>
    <dbReference type="NCBI Taxonomy" id="673318"/>
    <lineage>
        <taxon>Bacteria</taxon>
        <taxon>Bacillati</taxon>
        <taxon>Bacillota</taxon>
        <taxon>Bacilli</taxon>
        <taxon>Bacillales</taxon>
        <taxon>Bacillaceae</taxon>
        <taxon>Peribacillus</taxon>
    </lineage>
</organism>
<dbReference type="InterPro" id="IPR057309">
    <property type="entry name" value="PcsB_CC"/>
</dbReference>
<feature type="domain" description="M23ase beta-sheet core" evidence="4">
    <location>
        <begin position="310"/>
        <end position="408"/>
    </location>
</feature>
<feature type="coiled-coil region" evidence="2">
    <location>
        <begin position="230"/>
        <end position="271"/>
    </location>
</feature>
<dbReference type="Pfam" id="PF01551">
    <property type="entry name" value="Peptidase_M23"/>
    <property type="match status" value="1"/>
</dbReference>
<comment type="caution">
    <text evidence="6">The sequence shown here is derived from an EMBL/GenBank/DDBJ whole genome shotgun (WGS) entry which is preliminary data.</text>
</comment>
<dbReference type="SUPFAM" id="SSF51261">
    <property type="entry name" value="Duplicated hybrid motif"/>
    <property type="match status" value="1"/>
</dbReference>
<dbReference type="PANTHER" id="PTHR21666:SF270">
    <property type="entry name" value="MUREIN HYDROLASE ACTIVATOR ENVC"/>
    <property type="match status" value="1"/>
</dbReference>
<feature type="signal peptide" evidence="3">
    <location>
        <begin position="1"/>
        <end position="26"/>
    </location>
</feature>
<keyword evidence="7" id="KW-1185">Reference proteome</keyword>
<dbReference type="Gene3D" id="2.70.70.10">
    <property type="entry name" value="Glucose Permease (Domain IIA)"/>
    <property type="match status" value="1"/>
</dbReference>
<dbReference type="PANTHER" id="PTHR21666">
    <property type="entry name" value="PEPTIDASE-RELATED"/>
    <property type="match status" value="1"/>
</dbReference>
<keyword evidence="2" id="KW-0175">Coiled coil</keyword>
<evidence type="ECO:0000256" key="2">
    <source>
        <dbReference type="SAM" id="Coils"/>
    </source>
</evidence>
<reference evidence="6 7" key="1">
    <citation type="submission" date="2021-01" db="EMBL/GenBank/DDBJ databases">
        <title>Genomic Encyclopedia of Type Strains, Phase IV (KMG-IV): sequencing the most valuable type-strain genomes for metagenomic binning, comparative biology and taxonomic classification.</title>
        <authorList>
            <person name="Goeker M."/>
        </authorList>
    </citation>
    <scope>NUCLEOTIDE SEQUENCE [LARGE SCALE GENOMIC DNA]</scope>
    <source>
        <strain evidence="6 7">DSM 105482</strain>
    </source>
</reference>
<dbReference type="Gene3D" id="6.10.250.3150">
    <property type="match status" value="1"/>
</dbReference>
<evidence type="ECO:0000259" key="5">
    <source>
        <dbReference type="Pfam" id="PF24568"/>
    </source>
</evidence>